<dbReference type="GO" id="GO:0043531">
    <property type="term" value="F:ADP binding"/>
    <property type="evidence" value="ECO:0007669"/>
    <property type="project" value="InterPro"/>
</dbReference>
<protein>
    <submittedName>
        <fullName evidence="7">DNA-binding SARP family transcriptional activator</fullName>
    </submittedName>
</protein>
<evidence type="ECO:0000313" key="7">
    <source>
        <dbReference type="EMBL" id="MBG6135790.1"/>
    </source>
</evidence>
<dbReference type="PROSITE" id="PS51755">
    <property type="entry name" value="OMPR_PHOB"/>
    <property type="match status" value="1"/>
</dbReference>
<dbReference type="InterPro" id="IPR027417">
    <property type="entry name" value="P-loop_NTPase"/>
</dbReference>
<dbReference type="InterPro" id="IPR036390">
    <property type="entry name" value="WH_DNA-bd_sf"/>
</dbReference>
<comment type="caution">
    <text evidence="7">The sequence shown here is derived from an EMBL/GenBank/DDBJ whole genome shotgun (WGS) entry which is preliminary data.</text>
</comment>
<dbReference type="CDD" id="cd15831">
    <property type="entry name" value="BTAD"/>
    <property type="match status" value="1"/>
</dbReference>
<dbReference type="PRINTS" id="PR00364">
    <property type="entry name" value="DISEASERSIST"/>
</dbReference>
<dbReference type="SUPFAM" id="SSF48452">
    <property type="entry name" value="TPR-like"/>
    <property type="match status" value="3"/>
</dbReference>
<reference evidence="7" key="1">
    <citation type="submission" date="2020-11" db="EMBL/GenBank/DDBJ databases">
        <title>Sequencing the genomes of 1000 actinobacteria strains.</title>
        <authorList>
            <person name="Klenk H.-P."/>
        </authorList>
    </citation>
    <scope>NUCLEOTIDE SEQUENCE</scope>
    <source>
        <strain evidence="7">DSM 45356</strain>
    </source>
</reference>
<comment type="similarity">
    <text evidence="1">Belongs to the AfsR/DnrI/RedD regulatory family.</text>
</comment>
<keyword evidence="3 5" id="KW-0238">DNA-binding</keyword>
<dbReference type="InterPro" id="IPR001867">
    <property type="entry name" value="OmpR/PhoB-type_DNA-bd"/>
</dbReference>
<proteinExistence type="inferred from homology"/>
<keyword evidence="4" id="KW-0804">Transcription</keyword>
<evidence type="ECO:0000313" key="8">
    <source>
        <dbReference type="Proteomes" id="UP000622552"/>
    </source>
</evidence>
<sequence>MIEFGVLGPLMATRGQTRLELGTPMVRRTLAVLLCHEGRAVPAAVVADAIWDGKPPPTARKTLQVYVMRLRRALGVPQLVRHTPAGYVVDLGLGVLDAHRFTELRLAALADLRAGDLVSASTGYARALALWRGAAYADVLDMPLAASAASGLEELRIAAAEEKSGADLGLGRYAELVAELPHLIERHPYREPLRERLILALYRSGRQSDALAAYRAAYVLLTDELGVEPGAGLQQAHHVVLHGEADSVAGGTAPALLPADIAPFAGRHGQLRELDAYLPQPGAANPPVVIHSVTGIAGVGKTALTVRWGHRVRHRFPGGQLFADLRGFDRREPAAPVAVLRRFLRSLGVPADRIPDDEESAADIYRTLLADRSVLVVLDNARSAEQVRPLLPGSRTCLVVVTSRDTLTGLIVRDGARRLTLDVLSAADSVELVASIAGHTRVAAEPQATADLVRACGYLPLALRITAAVLADNPHRTVAEQLALLAGPGRLSRLEIAEDPASTLRAAFDMSYASLNPGDRRVFGMLGPAPGADFTVPAVAALTGLAPELVAATLHRLVAANLVIEPAPGRFTLHDLLREYASELAGDVDPAVHRLMAFYLGHVEAATELTHPQTLSLPAAGTPASFPDAVTARQWLVAERLNVIAAAEYAAATGPRSMAWLLTVAIRAHLCGERELGDLSRLSRMALPLAEAAGDVRAQAALHYGLANAALFAGRPRDVLGPGTCGSRLAQQASWAEARVGFLSNLGAACFFLGRLAEAEDHLVEALTVYDQEPVAMRKSTILNRLGTVCLLRGNLVGGTEYLEQALAGTVDANAGAYPVSVDLSLLAWARRLRGDAAAALSHAREAHDLLVSVHATHARAIVDIQVAKALRDLGDYAGALPIAAASAEALENAGDDLSGVHAWLTEATILAETGRPEAALRRLGTALDVATRLQNSNYITECELCHAIIFFGMDDRASAGLYAQRAHDRAVADGLLLLEGQAGLVLAAVRDDRTLAERARATLSETGHRAAPHPVTWLPELTWP</sequence>
<organism evidence="7 8">
    <name type="scientific">Longispora fulva</name>
    <dbReference type="NCBI Taxonomy" id="619741"/>
    <lineage>
        <taxon>Bacteria</taxon>
        <taxon>Bacillati</taxon>
        <taxon>Actinomycetota</taxon>
        <taxon>Actinomycetes</taxon>
        <taxon>Micromonosporales</taxon>
        <taxon>Micromonosporaceae</taxon>
        <taxon>Longispora</taxon>
    </lineage>
</organism>
<dbReference type="SUPFAM" id="SSF46785">
    <property type="entry name" value="Winged helix' DNA-binding domain"/>
    <property type="match status" value="1"/>
</dbReference>
<keyword evidence="2" id="KW-0805">Transcription regulation</keyword>
<dbReference type="SUPFAM" id="SSF52540">
    <property type="entry name" value="P-loop containing nucleoside triphosphate hydrolases"/>
    <property type="match status" value="1"/>
</dbReference>
<dbReference type="Gene3D" id="1.10.10.10">
    <property type="entry name" value="Winged helix-like DNA-binding domain superfamily/Winged helix DNA-binding domain"/>
    <property type="match status" value="1"/>
</dbReference>
<dbReference type="EMBL" id="JADOUF010000001">
    <property type="protein sequence ID" value="MBG6135790.1"/>
    <property type="molecule type" value="Genomic_DNA"/>
</dbReference>
<feature type="DNA-binding region" description="OmpR/PhoB-type" evidence="5">
    <location>
        <begin position="1"/>
        <end position="91"/>
    </location>
</feature>
<dbReference type="RefSeq" id="WP_197002853.1">
    <property type="nucleotide sequence ID" value="NZ_BONS01000002.1"/>
</dbReference>
<dbReference type="PANTHER" id="PTHR35807:SF1">
    <property type="entry name" value="TRANSCRIPTIONAL REGULATOR REDD"/>
    <property type="match status" value="1"/>
</dbReference>
<dbReference type="SMART" id="SM00862">
    <property type="entry name" value="Trans_reg_C"/>
    <property type="match status" value="1"/>
</dbReference>
<dbReference type="SMART" id="SM01043">
    <property type="entry name" value="BTAD"/>
    <property type="match status" value="1"/>
</dbReference>
<dbReference type="InterPro" id="IPR051677">
    <property type="entry name" value="AfsR-DnrI-RedD_regulator"/>
</dbReference>
<evidence type="ECO:0000256" key="4">
    <source>
        <dbReference type="ARBA" id="ARBA00023163"/>
    </source>
</evidence>
<evidence type="ECO:0000256" key="2">
    <source>
        <dbReference type="ARBA" id="ARBA00023015"/>
    </source>
</evidence>
<dbReference type="GO" id="GO:0003677">
    <property type="term" value="F:DNA binding"/>
    <property type="evidence" value="ECO:0007669"/>
    <property type="project" value="UniProtKB-UniRule"/>
</dbReference>
<dbReference type="InterPro" id="IPR011990">
    <property type="entry name" value="TPR-like_helical_dom_sf"/>
</dbReference>
<evidence type="ECO:0000256" key="3">
    <source>
        <dbReference type="ARBA" id="ARBA00023125"/>
    </source>
</evidence>
<dbReference type="InterPro" id="IPR005158">
    <property type="entry name" value="BTAD"/>
</dbReference>
<dbReference type="GO" id="GO:0000160">
    <property type="term" value="P:phosphorelay signal transduction system"/>
    <property type="evidence" value="ECO:0007669"/>
    <property type="project" value="InterPro"/>
</dbReference>
<dbReference type="Proteomes" id="UP000622552">
    <property type="component" value="Unassembled WGS sequence"/>
</dbReference>
<evidence type="ECO:0000256" key="5">
    <source>
        <dbReference type="PROSITE-ProRule" id="PRU01091"/>
    </source>
</evidence>
<dbReference type="Gene3D" id="3.40.50.300">
    <property type="entry name" value="P-loop containing nucleotide triphosphate hydrolases"/>
    <property type="match status" value="1"/>
</dbReference>
<evidence type="ECO:0000259" key="6">
    <source>
        <dbReference type="PROSITE" id="PS51755"/>
    </source>
</evidence>
<dbReference type="AlphaFoldDB" id="A0A8J7GCN8"/>
<dbReference type="PANTHER" id="PTHR35807">
    <property type="entry name" value="TRANSCRIPTIONAL REGULATOR REDD-RELATED"/>
    <property type="match status" value="1"/>
</dbReference>
<keyword evidence="8" id="KW-1185">Reference proteome</keyword>
<feature type="domain" description="OmpR/PhoB-type" evidence="6">
    <location>
        <begin position="1"/>
        <end position="91"/>
    </location>
</feature>
<gene>
    <name evidence="7" type="ORF">IW245_001984</name>
</gene>
<name>A0A8J7GCN8_9ACTN</name>
<dbReference type="Pfam" id="PF03704">
    <property type="entry name" value="BTAD"/>
    <property type="match status" value="1"/>
</dbReference>
<dbReference type="Gene3D" id="1.25.40.10">
    <property type="entry name" value="Tetratricopeptide repeat domain"/>
    <property type="match status" value="3"/>
</dbReference>
<dbReference type="SUPFAM" id="SSF46894">
    <property type="entry name" value="C-terminal effector domain of the bipartite response regulators"/>
    <property type="match status" value="1"/>
</dbReference>
<dbReference type="GO" id="GO:0006355">
    <property type="term" value="P:regulation of DNA-templated transcription"/>
    <property type="evidence" value="ECO:0007669"/>
    <property type="project" value="InterPro"/>
</dbReference>
<dbReference type="InterPro" id="IPR036388">
    <property type="entry name" value="WH-like_DNA-bd_sf"/>
</dbReference>
<evidence type="ECO:0000256" key="1">
    <source>
        <dbReference type="ARBA" id="ARBA00005820"/>
    </source>
</evidence>
<accession>A0A8J7GCN8</accession>
<dbReference type="InterPro" id="IPR016032">
    <property type="entry name" value="Sig_transdc_resp-reg_C-effctor"/>
</dbReference>